<dbReference type="Pfam" id="PF00171">
    <property type="entry name" value="Aldedh"/>
    <property type="match status" value="1"/>
</dbReference>
<feature type="domain" description="Aldehyde dehydrogenase" evidence="3">
    <location>
        <begin position="87"/>
        <end position="185"/>
    </location>
</feature>
<dbReference type="GO" id="GO:0008911">
    <property type="term" value="F:lactaldehyde dehydrogenase (NAD+) activity"/>
    <property type="evidence" value="ECO:0007669"/>
    <property type="project" value="TreeGrafter"/>
</dbReference>
<dbReference type="GO" id="GO:0009013">
    <property type="term" value="F:succinate-semialdehyde dehydrogenase [NAD(P)+] activity"/>
    <property type="evidence" value="ECO:0007669"/>
    <property type="project" value="UniProtKB-EC"/>
</dbReference>
<gene>
    <name evidence="4" type="ORF">ANTHELSMS3_00744</name>
</gene>
<dbReference type="InterPro" id="IPR051020">
    <property type="entry name" value="ALDH-related_metabolic_enz"/>
</dbReference>
<dbReference type="RefSeq" id="WP_198319875.1">
    <property type="nucleotide sequence ID" value="NZ_CP022540.1"/>
</dbReference>
<sequence>MSDDATPPARDANHRTLSLLIDEVAVPGTGKRLDVLDKYSRSPVARERETDTAQVDPMISVADAAFRAGRTSSRERGASLDWAAQIPTTCDDVFGPVLCPIPFDTLDEAIDIVNAAPNGLATGVFTNRLNDAFRAARHLEVGGVHINETSFSPVDLMPYGGTKNSGFGRAGPRYAGEEMTEQRIVKINT</sequence>
<dbReference type="InterPro" id="IPR015590">
    <property type="entry name" value="Aldehyde_DH_dom"/>
</dbReference>
<dbReference type="InterPro" id="IPR016163">
    <property type="entry name" value="Ald_DH_C"/>
</dbReference>
<evidence type="ECO:0000259" key="3">
    <source>
        <dbReference type="Pfam" id="PF00171"/>
    </source>
</evidence>
<dbReference type="PANTHER" id="PTHR42991">
    <property type="entry name" value="ALDEHYDE DEHYDROGENASE"/>
    <property type="match status" value="1"/>
</dbReference>
<keyword evidence="2 4" id="KW-0560">Oxidoreductase</keyword>
<reference evidence="4 5" key="1">
    <citation type="submission" date="2017-07" db="EMBL/GenBank/DDBJ databases">
        <title>Genome Sequence of Antarctobacter heliothermus Strain SMS3 Isolated from a culture of the Diatom Skeletonema marinoi.</title>
        <authorList>
            <person name="Topel M."/>
            <person name="Pinder M.I.M."/>
            <person name="Johansson O.N."/>
            <person name="Kourtchenko O."/>
            <person name="Godhe A."/>
            <person name="Clarke A.K."/>
        </authorList>
    </citation>
    <scope>NUCLEOTIDE SEQUENCE [LARGE SCALE GENOMIC DNA]</scope>
    <source>
        <strain evidence="4 5">SMS3</strain>
    </source>
</reference>
<comment type="similarity">
    <text evidence="1">Belongs to the aldehyde dehydrogenase family.</text>
</comment>
<evidence type="ECO:0000313" key="5">
    <source>
        <dbReference type="Proteomes" id="UP000203589"/>
    </source>
</evidence>
<evidence type="ECO:0000256" key="2">
    <source>
        <dbReference type="ARBA" id="ARBA00023002"/>
    </source>
</evidence>
<protein>
    <submittedName>
        <fullName evidence="4">NAD-dependent succinate-semialdehyde dehydrogenase</fullName>
        <ecNumber evidence="4">1.2.1.16</ecNumber>
    </submittedName>
</protein>
<evidence type="ECO:0000313" key="4">
    <source>
        <dbReference type="EMBL" id="ASP19462.1"/>
    </source>
</evidence>
<organism evidence="4 5">
    <name type="scientific">Antarctobacter heliothermus</name>
    <dbReference type="NCBI Taxonomy" id="74033"/>
    <lineage>
        <taxon>Bacteria</taxon>
        <taxon>Pseudomonadati</taxon>
        <taxon>Pseudomonadota</taxon>
        <taxon>Alphaproteobacteria</taxon>
        <taxon>Rhodobacterales</taxon>
        <taxon>Roseobacteraceae</taxon>
        <taxon>Antarctobacter</taxon>
    </lineage>
</organism>
<accession>A0A222DZY5</accession>
<name>A0A222DZY5_9RHOB</name>
<dbReference type="InterPro" id="IPR016161">
    <property type="entry name" value="Ald_DH/histidinol_DH"/>
</dbReference>
<dbReference type="Proteomes" id="UP000203589">
    <property type="component" value="Chromosome"/>
</dbReference>
<dbReference type="EC" id="1.2.1.16" evidence="4"/>
<evidence type="ECO:0000256" key="1">
    <source>
        <dbReference type="ARBA" id="ARBA00009986"/>
    </source>
</evidence>
<proteinExistence type="inferred from homology"/>
<dbReference type="PANTHER" id="PTHR42991:SF1">
    <property type="entry name" value="ALDEHYDE DEHYDROGENASE"/>
    <property type="match status" value="1"/>
</dbReference>
<dbReference type="SUPFAM" id="SSF53720">
    <property type="entry name" value="ALDH-like"/>
    <property type="match status" value="1"/>
</dbReference>
<dbReference type="AlphaFoldDB" id="A0A222DZY5"/>
<dbReference type="Gene3D" id="3.40.309.10">
    <property type="entry name" value="Aldehyde Dehydrogenase, Chain A, domain 2"/>
    <property type="match status" value="1"/>
</dbReference>
<keyword evidence="5" id="KW-1185">Reference proteome</keyword>
<dbReference type="KEGG" id="aht:ANTHELSMS3_00744"/>
<dbReference type="EMBL" id="CP022540">
    <property type="protein sequence ID" value="ASP19462.1"/>
    <property type="molecule type" value="Genomic_DNA"/>
</dbReference>